<comment type="caution">
    <text evidence="2">The sequence shown here is derived from an EMBL/GenBank/DDBJ whole genome shotgun (WGS) entry which is preliminary data.</text>
</comment>
<gene>
    <name evidence="2" type="ORF">PTZ61_03255</name>
</gene>
<sequence>MSNRTDKNEIIVSPINDDRLKTGMNRTRSGSTQLFGGTTHEPEITLTPPEKHLYALEVRGVWMWVNGCGHCNQNGEKMSYVVCEEHDRCQCCGVNRKDAITIPPRSEHDIGGGVWGSRDANGFWGWTCHLCHEAEEEKIRTEALARVENNSDYNEWDYFSEDEAKCPWCNAKVDTEESYDADGDKLTCDECGHSFTLTAEHTVTWTTKRQGDAQ</sequence>
<protein>
    <submittedName>
        <fullName evidence="2">Uncharacterized protein</fullName>
    </submittedName>
</protein>
<accession>A0AAE4E2U7</accession>
<evidence type="ECO:0000313" key="2">
    <source>
        <dbReference type="EMBL" id="MDS0017717.1"/>
    </source>
</evidence>
<dbReference type="RefSeq" id="WP_050594992.1">
    <property type="nucleotide sequence ID" value="NZ_BLXH01000037.1"/>
</dbReference>
<dbReference type="AlphaFoldDB" id="A0AAE4E2U7"/>
<evidence type="ECO:0000313" key="3">
    <source>
        <dbReference type="Proteomes" id="UP001182277"/>
    </source>
</evidence>
<reference evidence="2" key="1">
    <citation type="submission" date="2023-02" db="EMBL/GenBank/DDBJ databases">
        <title>NDM-1 &amp; ACT-7 co producing ST 133 Enterobacter.</title>
        <authorList>
            <person name="Halder G."/>
            <person name="Chaudhuri B."/>
            <person name="Dutta S."/>
        </authorList>
    </citation>
    <scope>NUCLEOTIDE SEQUENCE</scope>
    <source>
        <strain evidence="2">PEER 323</strain>
    </source>
</reference>
<evidence type="ECO:0000256" key="1">
    <source>
        <dbReference type="SAM" id="MobiDB-lite"/>
    </source>
</evidence>
<feature type="compositionally biased region" description="Polar residues" evidence="1">
    <location>
        <begin position="24"/>
        <end position="36"/>
    </location>
</feature>
<dbReference type="Gene3D" id="2.20.28.160">
    <property type="match status" value="1"/>
</dbReference>
<name>A0AAE4E2U7_9ENTR</name>
<dbReference type="Proteomes" id="UP001182277">
    <property type="component" value="Unassembled WGS sequence"/>
</dbReference>
<proteinExistence type="predicted"/>
<dbReference type="EMBL" id="JARDRS010000001">
    <property type="protein sequence ID" value="MDS0017717.1"/>
    <property type="molecule type" value="Genomic_DNA"/>
</dbReference>
<organism evidence="2 3">
    <name type="scientific">Enterobacter hormaechei subsp. steigerwaltii</name>
    <dbReference type="NCBI Taxonomy" id="299766"/>
    <lineage>
        <taxon>Bacteria</taxon>
        <taxon>Pseudomonadati</taxon>
        <taxon>Pseudomonadota</taxon>
        <taxon>Gammaproteobacteria</taxon>
        <taxon>Enterobacterales</taxon>
        <taxon>Enterobacteriaceae</taxon>
        <taxon>Enterobacter</taxon>
        <taxon>Enterobacter cloacae complex</taxon>
    </lineage>
</organism>
<feature type="region of interest" description="Disordered" evidence="1">
    <location>
        <begin position="20"/>
        <end position="42"/>
    </location>
</feature>